<organism evidence="4 5">
    <name type="scientific">Desulfobulbus propionicus (strain ATCC 33891 / DSM 2032 / VKM B-1956 / 1pr3)</name>
    <dbReference type="NCBI Taxonomy" id="577650"/>
    <lineage>
        <taxon>Bacteria</taxon>
        <taxon>Pseudomonadati</taxon>
        <taxon>Thermodesulfobacteriota</taxon>
        <taxon>Desulfobulbia</taxon>
        <taxon>Desulfobulbales</taxon>
        <taxon>Desulfobulbaceae</taxon>
        <taxon>Desulfobulbus</taxon>
    </lineage>
</organism>
<evidence type="ECO:0000313" key="4">
    <source>
        <dbReference type="EMBL" id="ADW17226.1"/>
    </source>
</evidence>
<dbReference type="InterPro" id="IPR023312">
    <property type="entry name" value="Put_nitroreductase_C_bac"/>
</dbReference>
<sequence>MIEQLVRQTRTVRRFHQDRPLDPAMLHRLIDLARLGGSARNAQVLKYTVVTDGRLCGQLFPLLGWAGYLRDWPGPAEGERPPAYIVCLLDNELLKGPQTEAHFDLGIATQNLLLGAAEQGVFGCRIGAFSAAAVQRLLQLSDRFTALLVVALGYPAETVVLEEMGADGDIRYWHDEREVHHVPKRPLADLLVAPPEEA</sequence>
<dbReference type="PANTHER" id="PTHR43673:SF10">
    <property type="entry name" value="NADH DEHYDROGENASE_NAD(P)H NITROREDUCTASE XCC3605-RELATED"/>
    <property type="match status" value="1"/>
</dbReference>
<evidence type="ECO:0000259" key="3">
    <source>
        <dbReference type="Pfam" id="PF00881"/>
    </source>
</evidence>
<dbReference type="Gene3D" id="3.40.109.10">
    <property type="entry name" value="NADH Oxidase"/>
    <property type="match status" value="1"/>
</dbReference>
<feature type="domain" description="Nitroreductase" evidence="3">
    <location>
        <begin position="98"/>
        <end position="154"/>
    </location>
</feature>
<name>A0A7U3YKT2_DESPD</name>
<dbReference type="Pfam" id="PF00881">
    <property type="entry name" value="Nitroreductase"/>
    <property type="match status" value="1"/>
</dbReference>
<keyword evidence="5" id="KW-1185">Reference proteome</keyword>
<dbReference type="InterPro" id="IPR000415">
    <property type="entry name" value="Nitroreductase-like"/>
</dbReference>
<dbReference type="KEGG" id="dpr:Despr_1054"/>
<accession>A0A7U3YKT2</accession>
<dbReference type="PANTHER" id="PTHR43673">
    <property type="entry name" value="NAD(P)H NITROREDUCTASE YDGI-RELATED"/>
    <property type="match status" value="1"/>
</dbReference>
<dbReference type="EMBL" id="CP002364">
    <property type="protein sequence ID" value="ADW17226.1"/>
    <property type="molecule type" value="Genomic_DNA"/>
</dbReference>
<dbReference type="AlphaFoldDB" id="A0A7U3YKT2"/>
<dbReference type="Proteomes" id="UP000006365">
    <property type="component" value="Chromosome"/>
</dbReference>
<proteinExistence type="inferred from homology"/>
<dbReference type="GO" id="GO:0016491">
    <property type="term" value="F:oxidoreductase activity"/>
    <property type="evidence" value="ECO:0007669"/>
    <property type="project" value="UniProtKB-KW"/>
</dbReference>
<dbReference type="CDD" id="cd02062">
    <property type="entry name" value="Nitro_FMN_reductase"/>
    <property type="match status" value="1"/>
</dbReference>
<evidence type="ECO:0000256" key="2">
    <source>
        <dbReference type="ARBA" id="ARBA00023002"/>
    </source>
</evidence>
<evidence type="ECO:0000256" key="1">
    <source>
        <dbReference type="ARBA" id="ARBA00007118"/>
    </source>
</evidence>
<comment type="similarity">
    <text evidence="1">Belongs to the nitroreductase family.</text>
</comment>
<dbReference type="InterPro" id="IPR029479">
    <property type="entry name" value="Nitroreductase"/>
</dbReference>
<dbReference type="Gene3D" id="2.20.180.10">
    <property type="entry name" value="putative fmn-dependent nitroreductase like domains"/>
    <property type="match status" value="1"/>
</dbReference>
<evidence type="ECO:0000313" key="5">
    <source>
        <dbReference type="Proteomes" id="UP000006365"/>
    </source>
</evidence>
<protein>
    <submittedName>
        <fullName evidence="4">Nitroreductase</fullName>
    </submittedName>
</protein>
<reference evidence="4 5" key="1">
    <citation type="journal article" date="2011" name="Stand. Genomic Sci.">
        <title>Complete genome sequence of Desulfobulbus propionicus type strain (1pr3).</title>
        <authorList>
            <person name="Pagani I."/>
            <person name="Lapidus A."/>
            <person name="Nolan M."/>
            <person name="Lucas S."/>
            <person name="Hammon N."/>
            <person name="Deshpande S."/>
            <person name="Cheng J.F."/>
            <person name="Chertkov O."/>
            <person name="Davenport K."/>
            <person name="Tapia R."/>
            <person name="Han C."/>
            <person name="Goodwin L."/>
            <person name="Pitluck S."/>
            <person name="Liolios K."/>
            <person name="Mavromatis K."/>
            <person name="Ivanova N."/>
            <person name="Mikhailova N."/>
            <person name="Pati A."/>
            <person name="Chen A."/>
            <person name="Palaniappan K."/>
            <person name="Land M."/>
            <person name="Hauser L."/>
            <person name="Chang Y.J."/>
            <person name="Jeffries C.D."/>
            <person name="Detter J.C."/>
            <person name="Brambilla E."/>
            <person name="Kannan K.P."/>
            <person name="Djao O.D."/>
            <person name="Rohde M."/>
            <person name="Pukall R."/>
            <person name="Spring S."/>
            <person name="Goker M."/>
            <person name="Sikorski J."/>
            <person name="Woyke T."/>
            <person name="Bristow J."/>
            <person name="Eisen J.A."/>
            <person name="Markowitz V."/>
            <person name="Hugenholtz P."/>
            <person name="Kyrpides N.C."/>
            <person name="Klenk H.P."/>
        </authorList>
    </citation>
    <scope>NUCLEOTIDE SEQUENCE [LARGE SCALE GENOMIC DNA]</scope>
    <source>
        <strain evidence="5">ATCC 33891 / DSM 2032 / 1pr3</strain>
    </source>
</reference>
<keyword evidence="2" id="KW-0560">Oxidoreductase</keyword>
<dbReference type="RefSeq" id="WP_015723769.1">
    <property type="nucleotide sequence ID" value="NC_014972.1"/>
</dbReference>
<gene>
    <name evidence="4" type="ordered locus">Despr_1054</name>
</gene>
<dbReference type="SUPFAM" id="SSF55469">
    <property type="entry name" value="FMN-dependent nitroreductase-like"/>
    <property type="match status" value="1"/>
</dbReference>